<keyword evidence="2" id="KW-0804">Transcription</keyword>
<evidence type="ECO:0000313" key="6">
    <source>
        <dbReference type="Proteomes" id="UP000765507"/>
    </source>
</evidence>
<dbReference type="PANTHER" id="PTHR16089">
    <property type="entry name" value="REST COREPRESSOR COREST PROTEIN-RELATED"/>
    <property type="match status" value="1"/>
</dbReference>
<protein>
    <submittedName>
        <fullName evidence="5">ELM2 and Myb/SANT domain containing 1</fullName>
    </submittedName>
</protein>
<dbReference type="GO" id="GO:0003714">
    <property type="term" value="F:transcription corepressor activity"/>
    <property type="evidence" value="ECO:0007669"/>
    <property type="project" value="TreeGrafter"/>
</dbReference>
<dbReference type="OrthoDB" id="10258692at2759"/>
<comment type="caution">
    <text evidence="5">The sequence shown here is derived from an EMBL/GenBank/DDBJ whole genome shotgun (WGS) entry which is preliminary data.</text>
</comment>
<accession>A0A8T1TAS8</accession>
<dbReference type="SMART" id="SM01189">
    <property type="entry name" value="ELM2"/>
    <property type="match status" value="1"/>
</dbReference>
<feature type="domain" description="ELM2" evidence="4">
    <location>
        <begin position="52"/>
        <end position="144"/>
    </location>
</feature>
<dbReference type="Pfam" id="PF01448">
    <property type="entry name" value="ELM2"/>
    <property type="match status" value="1"/>
</dbReference>
<dbReference type="GO" id="GO:0006357">
    <property type="term" value="P:regulation of transcription by RNA polymerase II"/>
    <property type="evidence" value="ECO:0007669"/>
    <property type="project" value="TreeGrafter"/>
</dbReference>
<proteinExistence type="predicted"/>
<dbReference type="EMBL" id="JAHGAV010000019">
    <property type="protein sequence ID" value="KAG6938020.1"/>
    <property type="molecule type" value="Genomic_DNA"/>
</dbReference>
<reference evidence="5 6" key="1">
    <citation type="journal article" date="2020" name="G3 (Bethesda)">
        <title>Draft Genome of the Common Snapping Turtle, Chelydra serpentina, a Model for Phenotypic Plasticity in Reptiles.</title>
        <authorList>
            <person name="Das D."/>
            <person name="Singh S.K."/>
            <person name="Bierstedt J."/>
            <person name="Erickson A."/>
            <person name="Galli G.L.J."/>
            <person name="Crossley D.A. 2nd"/>
            <person name="Rhen T."/>
        </authorList>
    </citation>
    <scope>NUCLEOTIDE SEQUENCE [LARGE SCALE GENOMIC DNA]</scope>
    <source>
        <strain evidence="5">KW</strain>
    </source>
</reference>
<organism evidence="5 6">
    <name type="scientific">Chelydra serpentina</name>
    <name type="common">Snapping turtle</name>
    <name type="synonym">Testudo serpentina</name>
    <dbReference type="NCBI Taxonomy" id="8475"/>
    <lineage>
        <taxon>Eukaryota</taxon>
        <taxon>Metazoa</taxon>
        <taxon>Chordata</taxon>
        <taxon>Craniata</taxon>
        <taxon>Vertebrata</taxon>
        <taxon>Euteleostomi</taxon>
        <taxon>Archelosauria</taxon>
        <taxon>Testudinata</taxon>
        <taxon>Testudines</taxon>
        <taxon>Cryptodira</taxon>
        <taxon>Durocryptodira</taxon>
        <taxon>Americhelydia</taxon>
        <taxon>Chelydroidea</taxon>
        <taxon>Chelydridae</taxon>
        <taxon>Chelydra</taxon>
    </lineage>
</organism>
<dbReference type="GO" id="GO:0005667">
    <property type="term" value="C:transcription regulator complex"/>
    <property type="evidence" value="ECO:0007669"/>
    <property type="project" value="TreeGrafter"/>
</dbReference>
<dbReference type="Proteomes" id="UP000765507">
    <property type="component" value="Unassembled WGS sequence"/>
</dbReference>
<keyword evidence="6" id="KW-1185">Reference proteome</keyword>
<evidence type="ECO:0000256" key="3">
    <source>
        <dbReference type="ARBA" id="ARBA00023242"/>
    </source>
</evidence>
<gene>
    <name evidence="5" type="ORF">G0U57_006919</name>
</gene>
<dbReference type="InterPro" id="IPR000949">
    <property type="entry name" value="ELM2_dom"/>
</dbReference>
<keyword evidence="3" id="KW-0539">Nucleus</keyword>
<evidence type="ECO:0000256" key="2">
    <source>
        <dbReference type="ARBA" id="ARBA00023163"/>
    </source>
</evidence>
<evidence type="ECO:0000256" key="1">
    <source>
        <dbReference type="ARBA" id="ARBA00023015"/>
    </source>
</evidence>
<dbReference type="PROSITE" id="PS51156">
    <property type="entry name" value="ELM2"/>
    <property type="match status" value="1"/>
</dbReference>
<dbReference type="InterPro" id="IPR051066">
    <property type="entry name" value="Trans_reg/Corepressor"/>
</dbReference>
<evidence type="ECO:0000313" key="5">
    <source>
        <dbReference type="EMBL" id="KAG6938020.1"/>
    </source>
</evidence>
<dbReference type="AlphaFoldDB" id="A0A8T1TAS8"/>
<evidence type="ECO:0000259" key="4">
    <source>
        <dbReference type="PROSITE" id="PS51156"/>
    </source>
</evidence>
<sequence>MGGICRALGDGEGSGVLSQGRFGDCVCARGLHCWTLPSTGGSPDPLQCLDTPQINVGPAFQPALPVLRDPHLARLDPSQAELAWRPWPGLEQNAETQRQVETLLDVACSSALPGGGTNQELALHCLCQAGGNVMVRDSPHPMAWALVSSSV</sequence>
<name>A0A8T1TAS8_CHESE</name>
<dbReference type="PANTHER" id="PTHR16089:SF40">
    <property type="entry name" value="SUPPRESSOR OF ACTIVATED EGL-4 PROTEIN 1"/>
    <property type="match status" value="1"/>
</dbReference>
<keyword evidence="1" id="KW-0805">Transcription regulation</keyword>
<dbReference type="GO" id="GO:0000118">
    <property type="term" value="C:histone deacetylase complex"/>
    <property type="evidence" value="ECO:0007669"/>
    <property type="project" value="TreeGrafter"/>
</dbReference>